<evidence type="ECO:0000313" key="2">
    <source>
        <dbReference type="EMBL" id="TDC20441.1"/>
    </source>
</evidence>
<gene>
    <name evidence="2" type="ORF">E1284_00520</name>
</gene>
<dbReference type="EMBL" id="SMJW01000001">
    <property type="protein sequence ID" value="TDC20441.1"/>
    <property type="molecule type" value="Genomic_DNA"/>
</dbReference>
<feature type="domain" description="Beta-lactamase-related" evidence="1">
    <location>
        <begin position="26"/>
        <end position="380"/>
    </location>
</feature>
<dbReference type="GO" id="GO:0016787">
    <property type="term" value="F:hydrolase activity"/>
    <property type="evidence" value="ECO:0007669"/>
    <property type="project" value="UniProtKB-KW"/>
</dbReference>
<dbReference type="Proteomes" id="UP000295431">
    <property type="component" value="Unassembled WGS sequence"/>
</dbReference>
<protein>
    <submittedName>
        <fullName evidence="2">Class A beta-lactamase-related serine hydrolase</fullName>
    </submittedName>
</protein>
<dbReference type="InterPro" id="IPR012338">
    <property type="entry name" value="Beta-lactam/transpept-like"/>
</dbReference>
<dbReference type="InterPro" id="IPR052907">
    <property type="entry name" value="Beta-lactamase/esterase"/>
</dbReference>
<dbReference type="SUPFAM" id="SSF56601">
    <property type="entry name" value="beta-lactamase/transpeptidase-like"/>
    <property type="match status" value="1"/>
</dbReference>
<keyword evidence="2" id="KW-0378">Hydrolase</keyword>
<accession>A0A4R4PF54</accession>
<dbReference type="Gene3D" id="3.40.710.10">
    <property type="entry name" value="DD-peptidase/beta-lactamase superfamily"/>
    <property type="match status" value="1"/>
</dbReference>
<reference evidence="2 3" key="1">
    <citation type="submission" date="2019-03" db="EMBL/GenBank/DDBJ databases">
        <title>Draft genome sequences of novel Actinobacteria.</title>
        <authorList>
            <person name="Sahin N."/>
            <person name="Ay H."/>
            <person name="Saygin H."/>
        </authorList>
    </citation>
    <scope>NUCLEOTIDE SEQUENCE [LARGE SCALE GENOMIC DNA]</scope>
    <source>
        <strain evidence="2 3">DSM 45347</strain>
    </source>
</reference>
<organism evidence="2 3">
    <name type="scientific">Actinomadura bangladeshensis</name>
    <dbReference type="NCBI Taxonomy" id="453573"/>
    <lineage>
        <taxon>Bacteria</taxon>
        <taxon>Bacillati</taxon>
        <taxon>Actinomycetota</taxon>
        <taxon>Actinomycetes</taxon>
        <taxon>Streptosporangiales</taxon>
        <taxon>Thermomonosporaceae</taxon>
        <taxon>Actinomadura</taxon>
    </lineage>
</organism>
<dbReference type="Pfam" id="PF00144">
    <property type="entry name" value="Beta-lactamase"/>
    <property type="match status" value="1"/>
</dbReference>
<proteinExistence type="predicted"/>
<comment type="caution">
    <text evidence="2">The sequence shown here is derived from an EMBL/GenBank/DDBJ whole genome shotgun (WGS) entry which is preliminary data.</text>
</comment>
<dbReference type="OrthoDB" id="9809635at2"/>
<evidence type="ECO:0000313" key="3">
    <source>
        <dbReference type="Proteomes" id="UP000295431"/>
    </source>
</evidence>
<evidence type="ECO:0000259" key="1">
    <source>
        <dbReference type="Pfam" id="PF00144"/>
    </source>
</evidence>
<name>A0A4R4PF54_9ACTN</name>
<dbReference type="InterPro" id="IPR001466">
    <property type="entry name" value="Beta-lactam-related"/>
</dbReference>
<dbReference type="PANTHER" id="PTHR43319:SF3">
    <property type="entry name" value="BETA-LACTAMASE-RELATED DOMAIN-CONTAINING PROTEIN"/>
    <property type="match status" value="1"/>
</dbReference>
<sequence>MTNSENVEKTVTDLDGEIDAALDLARERGEVGLQVTAYLRGELVVDAWAGSADKAGDVPVDGSTLFPVFSVTKGVTATALHLQAERGLVDYDAPVVRYWPEYGQNGKDRTTVRDVLAHRSGAPQMPADVTTERMADWDWMVTALAAETPLFPPGEVNCYHSINWGWLVGEIVCRTDSDHRSFGQFVQDELCAPLGIEDLFIGLPEKEDGRVAELVDDTAFGRTSGAGRTPLQQQAMPPAAAPTAEVFSRPEVWRAQIPGAGGIMNARSAARLYAMIACGGRLGDVRMLSEGRLRSLLEPRPDADKPDLVSGVPRMLGLGGYYVGGQSPPANALYAGSTSILGHPGAGSSNAWADLDSGLAVAITHNRMFDEPPDRDAHPFIPIVDVLRRFARQNG</sequence>
<dbReference type="AlphaFoldDB" id="A0A4R4PF54"/>
<dbReference type="PANTHER" id="PTHR43319">
    <property type="entry name" value="BETA-LACTAMASE-RELATED"/>
    <property type="match status" value="1"/>
</dbReference>
<keyword evidence="3" id="KW-1185">Reference proteome</keyword>